<evidence type="ECO:0000256" key="3">
    <source>
        <dbReference type="ARBA" id="ARBA00022989"/>
    </source>
</evidence>
<evidence type="ECO:0000313" key="7">
    <source>
        <dbReference type="EMBL" id="RKP16974.1"/>
    </source>
</evidence>
<dbReference type="GO" id="GO:0005886">
    <property type="term" value="C:plasma membrane"/>
    <property type="evidence" value="ECO:0007669"/>
    <property type="project" value="TreeGrafter"/>
</dbReference>
<dbReference type="AlphaFoldDB" id="A0A4P9YD02"/>
<keyword evidence="2 6" id="KW-0812">Transmembrane</keyword>
<comment type="similarity">
    <text evidence="5">Belongs to the FNT transporter (TC 1.A.16) family.</text>
</comment>
<organism evidence="7 8">
    <name type="scientific">Rozella allomycis (strain CSF55)</name>
    <dbReference type="NCBI Taxonomy" id="988480"/>
    <lineage>
        <taxon>Eukaryota</taxon>
        <taxon>Fungi</taxon>
        <taxon>Fungi incertae sedis</taxon>
        <taxon>Cryptomycota</taxon>
        <taxon>Cryptomycota incertae sedis</taxon>
        <taxon>Rozella</taxon>
    </lineage>
</organism>
<dbReference type="InterPro" id="IPR023271">
    <property type="entry name" value="Aquaporin-like"/>
</dbReference>
<reference evidence="8" key="1">
    <citation type="journal article" date="2018" name="Nat. Microbiol.">
        <title>Leveraging single-cell genomics to expand the fungal tree of life.</title>
        <authorList>
            <person name="Ahrendt S.R."/>
            <person name="Quandt C.A."/>
            <person name="Ciobanu D."/>
            <person name="Clum A."/>
            <person name="Salamov A."/>
            <person name="Andreopoulos B."/>
            <person name="Cheng J.F."/>
            <person name="Woyke T."/>
            <person name="Pelin A."/>
            <person name="Henrissat B."/>
            <person name="Reynolds N.K."/>
            <person name="Benny G.L."/>
            <person name="Smith M.E."/>
            <person name="James T.Y."/>
            <person name="Grigoriev I.V."/>
        </authorList>
    </citation>
    <scope>NUCLEOTIDE SEQUENCE [LARGE SCALE GENOMIC DNA]</scope>
    <source>
        <strain evidence="8">CSF55</strain>
    </source>
</reference>
<evidence type="ECO:0000256" key="1">
    <source>
        <dbReference type="ARBA" id="ARBA00004141"/>
    </source>
</evidence>
<feature type="transmembrane region" description="Helical" evidence="6">
    <location>
        <begin position="208"/>
        <end position="227"/>
    </location>
</feature>
<dbReference type="GO" id="GO:0015513">
    <property type="term" value="F:high-affinity secondary active nitrite transmembrane transporter activity"/>
    <property type="evidence" value="ECO:0007669"/>
    <property type="project" value="TreeGrafter"/>
</dbReference>
<keyword evidence="3 6" id="KW-1133">Transmembrane helix</keyword>
<feature type="transmembrane region" description="Helical" evidence="6">
    <location>
        <begin position="91"/>
        <end position="119"/>
    </location>
</feature>
<dbReference type="PANTHER" id="PTHR30520">
    <property type="entry name" value="FORMATE TRANSPORTER-RELATED"/>
    <property type="match status" value="1"/>
</dbReference>
<feature type="transmembrane region" description="Helical" evidence="6">
    <location>
        <begin position="247"/>
        <end position="273"/>
    </location>
</feature>
<protein>
    <submittedName>
        <fullName evidence="7">Formate/nitrite family of transporter</fullName>
    </submittedName>
</protein>
<evidence type="ECO:0000256" key="5">
    <source>
        <dbReference type="ARBA" id="ARBA00049660"/>
    </source>
</evidence>
<evidence type="ECO:0000256" key="2">
    <source>
        <dbReference type="ARBA" id="ARBA00022692"/>
    </source>
</evidence>
<dbReference type="EMBL" id="ML006107">
    <property type="protein sequence ID" value="RKP16974.1"/>
    <property type="molecule type" value="Genomic_DNA"/>
</dbReference>
<sequence>MTDLESQKPASNDPFINFITPPQTYNNQHDTVELLFKNAIGKCSYSPLVTLINGFLAATGGFFSIIVGGGFDPSFSALYPAVPKVTGGFAFSLALILIVFLGGELFTGNTMVLALGLFGRRVSYKKVLINWPLVLLGNVAGCIFMAYFFGYLTEIFKMDPFLTYLVHLTEKKCRLAVHVIFLRAIPANALVCMAIVLGTASRDLTGKFLALVFPVVAFAAIGFEHSIANSFYLSQGWMYGADAEGAFVNFFVALLGNIVGGALFVAGSQYFIYKNSH</sequence>
<proteinExistence type="inferred from homology"/>
<feature type="transmembrane region" description="Helical" evidence="6">
    <location>
        <begin position="131"/>
        <end position="152"/>
    </location>
</feature>
<dbReference type="Gene3D" id="1.20.1080.10">
    <property type="entry name" value="Glycerol uptake facilitator protein"/>
    <property type="match status" value="1"/>
</dbReference>
<accession>A0A4P9YD02</accession>
<dbReference type="GO" id="GO:0015707">
    <property type="term" value="P:nitrite transport"/>
    <property type="evidence" value="ECO:0007669"/>
    <property type="project" value="TreeGrafter"/>
</dbReference>
<keyword evidence="4 6" id="KW-0472">Membrane</keyword>
<evidence type="ECO:0000256" key="4">
    <source>
        <dbReference type="ARBA" id="ARBA00023136"/>
    </source>
</evidence>
<evidence type="ECO:0000256" key="6">
    <source>
        <dbReference type="SAM" id="Phobius"/>
    </source>
</evidence>
<name>A0A4P9YD02_ROZAC</name>
<feature type="transmembrane region" description="Helical" evidence="6">
    <location>
        <begin position="48"/>
        <end position="71"/>
    </location>
</feature>
<comment type="subcellular location">
    <subcellularLocation>
        <location evidence="1">Membrane</location>
        <topology evidence="1">Multi-pass membrane protein</topology>
    </subcellularLocation>
</comment>
<dbReference type="InterPro" id="IPR000292">
    <property type="entry name" value="For/NO2_transpt"/>
</dbReference>
<feature type="transmembrane region" description="Helical" evidence="6">
    <location>
        <begin position="175"/>
        <end position="196"/>
    </location>
</feature>
<evidence type="ECO:0000313" key="8">
    <source>
        <dbReference type="Proteomes" id="UP000281549"/>
    </source>
</evidence>
<dbReference type="Proteomes" id="UP000281549">
    <property type="component" value="Unassembled WGS sequence"/>
</dbReference>
<dbReference type="Pfam" id="PF01226">
    <property type="entry name" value="Form_Nir_trans"/>
    <property type="match status" value="1"/>
</dbReference>
<gene>
    <name evidence="7" type="ORF">ROZALSC1DRAFT_24684</name>
</gene>
<dbReference type="PANTHER" id="PTHR30520:SF6">
    <property type="entry name" value="FORMATE_NITRATE FAMILY TRANSPORTER (EUROFUNG)"/>
    <property type="match status" value="1"/>
</dbReference>